<feature type="binding site" evidence="9">
    <location>
        <position position="264"/>
    </location>
    <ligand>
        <name>[4Fe-4S] cluster</name>
        <dbReference type="ChEBI" id="CHEBI:49883"/>
    </ligand>
</feature>
<comment type="pathway">
    <text evidence="1 9">Cofactor biosynthesis; NAD(+) biosynthesis; quinolinate from iminoaspartate: step 1/1.</text>
</comment>
<feature type="binding site" evidence="9">
    <location>
        <begin position="109"/>
        <end position="111"/>
    </location>
    <ligand>
        <name>iminosuccinate</name>
        <dbReference type="ChEBI" id="CHEBI:77875"/>
    </ligand>
</feature>
<dbReference type="SUPFAM" id="SSF142754">
    <property type="entry name" value="NadA-like"/>
    <property type="match status" value="1"/>
</dbReference>
<keyword evidence="6 9" id="KW-0479">Metal-binding</keyword>
<dbReference type="InterPro" id="IPR003473">
    <property type="entry name" value="NadA"/>
</dbReference>
<evidence type="ECO:0000256" key="7">
    <source>
        <dbReference type="ARBA" id="ARBA00023004"/>
    </source>
</evidence>
<accession>A0ABV0A904</accession>
<dbReference type="Gene3D" id="3.40.50.10800">
    <property type="entry name" value="NadA-like"/>
    <property type="match status" value="3"/>
</dbReference>
<comment type="function">
    <text evidence="9">Catalyzes the condensation of iminoaspartate with dihydroxyacetone phosphate to form quinolinate.</text>
</comment>
<evidence type="ECO:0000256" key="5">
    <source>
        <dbReference type="ARBA" id="ARBA00022679"/>
    </source>
</evidence>
<dbReference type="NCBIfam" id="NF006879">
    <property type="entry name" value="PRK09375.1-4"/>
    <property type="match status" value="1"/>
</dbReference>
<reference evidence="10 11" key="1">
    <citation type="submission" date="2024-01" db="EMBL/GenBank/DDBJ databases">
        <title>Mariniflexile litorale sp. nov., isolated from the shallow sediments of the Sea of Japan.</title>
        <authorList>
            <person name="Romanenko L."/>
            <person name="Bystritskaya E."/>
            <person name="Isaeva M."/>
        </authorList>
    </citation>
    <scope>NUCLEOTIDE SEQUENCE [LARGE SCALE GENOMIC DNA]</scope>
    <source>
        <strain evidence="10 11">KCTC 32427</strain>
    </source>
</reference>
<dbReference type="NCBIfam" id="TIGR00550">
    <property type="entry name" value="nadA"/>
    <property type="match status" value="1"/>
</dbReference>
<keyword evidence="7 9" id="KW-0408">Iron</keyword>
<dbReference type="PANTHER" id="PTHR30573">
    <property type="entry name" value="QUINOLINATE SYNTHETASE A"/>
    <property type="match status" value="1"/>
</dbReference>
<evidence type="ECO:0000256" key="2">
    <source>
        <dbReference type="ARBA" id="ARBA00012669"/>
    </source>
</evidence>
<evidence type="ECO:0000256" key="9">
    <source>
        <dbReference type="HAMAP-Rule" id="MF_00568"/>
    </source>
</evidence>
<feature type="binding site" evidence="9">
    <location>
        <position position="83"/>
    </location>
    <ligand>
        <name>[4Fe-4S] cluster</name>
        <dbReference type="ChEBI" id="CHEBI:49883"/>
    </ligand>
</feature>
<dbReference type="EC" id="2.5.1.72" evidence="2 9"/>
<keyword evidence="11" id="KW-1185">Reference proteome</keyword>
<comment type="subcellular location">
    <subcellularLocation>
        <location evidence="9">Cytoplasm</location>
    </subcellularLocation>
</comment>
<evidence type="ECO:0000256" key="3">
    <source>
        <dbReference type="ARBA" id="ARBA00022485"/>
    </source>
</evidence>
<evidence type="ECO:0000256" key="4">
    <source>
        <dbReference type="ARBA" id="ARBA00022642"/>
    </source>
</evidence>
<feature type="binding site" evidence="9">
    <location>
        <begin position="195"/>
        <end position="197"/>
    </location>
    <ligand>
        <name>iminosuccinate</name>
        <dbReference type="ChEBI" id="CHEBI:77875"/>
    </ligand>
</feature>
<feature type="binding site" evidence="9">
    <location>
        <position position="38"/>
    </location>
    <ligand>
        <name>iminosuccinate</name>
        <dbReference type="ChEBI" id="CHEBI:77875"/>
    </ligand>
</feature>
<evidence type="ECO:0000313" key="10">
    <source>
        <dbReference type="EMBL" id="MEN3323583.1"/>
    </source>
</evidence>
<comment type="similarity">
    <text evidence="9">Belongs to the quinolinate synthase family. Type 2 subfamily.</text>
</comment>
<feature type="binding site" evidence="9">
    <location>
        <position position="169"/>
    </location>
    <ligand>
        <name>[4Fe-4S] cluster</name>
        <dbReference type="ChEBI" id="CHEBI:49883"/>
    </ligand>
</feature>
<dbReference type="HAMAP" id="MF_00568">
    <property type="entry name" value="NadA_type2"/>
    <property type="match status" value="1"/>
</dbReference>
<dbReference type="NCBIfam" id="NF006878">
    <property type="entry name" value="PRK09375.1-2"/>
    <property type="match status" value="1"/>
</dbReference>
<keyword evidence="5 9" id="KW-0808">Transferase</keyword>
<comment type="cofactor">
    <cofactor evidence="9">
        <name>[4Fe-4S] cluster</name>
        <dbReference type="ChEBI" id="CHEBI:49883"/>
    </cofactor>
    <text evidence="9">Binds 1 [4Fe-4S] cluster per subunit.</text>
</comment>
<keyword evidence="3 9" id="KW-0004">4Fe-4S</keyword>
<proteinExistence type="inferred from homology"/>
<sequence length="308" mass="34393">MDLVKEIKRLKEEKNAVILAHYYQVAEIQDIADYVGDSLQLSQKAAETDADIIVFAGVHFMAETAKILNPTKMVVLPDLKAGCSLADSCPPEDFEKFTKAHPDHVVITYVNCSAEIKALSDIVCTSSNAIKIVESVPKDTPIIFAPDKNLGHYVAKQTGRDLLLWDGSCIVHEAFSIDKLIELHKKHPEYKIIAHPESEEHILNTATYIGSTSGMINFVKTHPKEKFIVATEAGILHKMQLEMPNTELIPAPAVEDNTCACSECHFMKMNTLQKLYDCLLNESPQIEVPEDIRVRALLPIERMLELSK</sequence>
<dbReference type="PANTHER" id="PTHR30573:SF0">
    <property type="entry name" value="QUINOLINATE SYNTHASE, CHLOROPLASTIC"/>
    <property type="match status" value="1"/>
</dbReference>
<dbReference type="EMBL" id="JAZHYP010000003">
    <property type="protein sequence ID" value="MEN3323583.1"/>
    <property type="molecule type" value="Genomic_DNA"/>
</dbReference>
<dbReference type="Proteomes" id="UP001416393">
    <property type="component" value="Unassembled WGS sequence"/>
</dbReference>
<name>A0ABV0A904_9FLAO</name>
<feature type="binding site" evidence="9">
    <location>
        <position position="126"/>
    </location>
    <ligand>
        <name>iminosuccinate</name>
        <dbReference type="ChEBI" id="CHEBI:77875"/>
    </ligand>
</feature>
<feature type="binding site" evidence="9">
    <location>
        <position position="21"/>
    </location>
    <ligand>
        <name>iminosuccinate</name>
        <dbReference type="ChEBI" id="CHEBI:77875"/>
    </ligand>
</feature>
<feature type="binding site" evidence="9">
    <location>
        <position position="212"/>
    </location>
    <ligand>
        <name>iminosuccinate</name>
        <dbReference type="ChEBI" id="CHEBI:77875"/>
    </ligand>
</feature>
<protein>
    <recommendedName>
        <fullName evidence="2 9">Quinolinate synthase</fullName>
        <ecNumber evidence="2 9">2.5.1.72</ecNumber>
    </recommendedName>
</protein>
<evidence type="ECO:0000256" key="6">
    <source>
        <dbReference type="ARBA" id="ARBA00022723"/>
    </source>
</evidence>
<dbReference type="InterPro" id="IPR023066">
    <property type="entry name" value="Quinolinate_synth_type2"/>
</dbReference>
<gene>
    <name evidence="9 10" type="primary">nadA</name>
    <name evidence="10" type="ORF">VP395_07580</name>
</gene>
<evidence type="ECO:0000256" key="1">
    <source>
        <dbReference type="ARBA" id="ARBA00005065"/>
    </source>
</evidence>
<dbReference type="Pfam" id="PF02445">
    <property type="entry name" value="NadA"/>
    <property type="match status" value="1"/>
</dbReference>
<comment type="catalytic activity">
    <reaction evidence="9">
        <text>iminosuccinate + dihydroxyacetone phosphate = quinolinate + phosphate + 2 H2O + H(+)</text>
        <dbReference type="Rhea" id="RHEA:25888"/>
        <dbReference type="ChEBI" id="CHEBI:15377"/>
        <dbReference type="ChEBI" id="CHEBI:15378"/>
        <dbReference type="ChEBI" id="CHEBI:29959"/>
        <dbReference type="ChEBI" id="CHEBI:43474"/>
        <dbReference type="ChEBI" id="CHEBI:57642"/>
        <dbReference type="ChEBI" id="CHEBI:77875"/>
        <dbReference type="EC" id="2.5.1.72"/>
    </reaction>
</comment>
<keyword evidence="9" id="KW-0963">Cytoplasm</keyword>
<keyword evidence="8 9" id="KW-0411">Iron-sulfur</keyword>
<dbReference type="RefSeq" id="WP_346241179.1">
    <property type="nucleotide sequence ID" value="NZ_JAZHYP010000003.1"/>
</dbReference>
<dbReference type="InterPro" id="IPR036094">
    <property type="entry name" value="NadA_sf"/>
</dbReference>
<keyword evidence="4 9" id="KW-0662">Pyridine nucleotide biosynthesis</keyword>
<comment type="caution">
    <text evidence="10">The sequence shown here is derived from an EMBL/GenBank/DDBJ whole genome shotgun (WGS) entry which is preliminary data.</text>
</comment>
<dbReference type="GO" id="GO:0016740">
    <property type="term" value="F:transferase activity"/>
    <property type="evidence" value="ECO:0007669"/>
    <property type="project" value="UniProtKB-KW"/>
</dbReference>
<organism evidence="10 11">
    <name type="scientific">Mariniflexile soesokkakense</name>
    <dbReference type="NCBI Taxonomy" id="1343160"/>
    <lineage>
        <taxon>Bacteria</taxon>
        <taxon>Pseudomonadati</taxon>
        <taxon>Bacteroidota</taxon>
        <taxon>Flavobacteriia</taxon>
        <taxon>Flavobacteriales</taxon>
        <taxon>Flavobacteriaceae</taxon>
        <taxon>Mariniflexile</taxon>
    </lineage>
</organism>
<evidence type="ECO:0000313" key="11">
    <source>
        <dbReference type="Proteomes" id="UP001416393"/>
    </source>
</evidence>
<evidence type="ECO:0000256" key="8">
    <source>
        <dbReference type="ARBA" id="ARBA00023014"/>
    </source>
</evidence>